<dbReference type="Bgee" id="ENSLOCG00000001626">
    <property type="expression patterns" value="Expressed in intestine and 13 other cell types or tissues"/>
</dbReference>
<dbReference type="HOGENOM" id="CLU_2048936_0_0_1"/>
<dbReference type="EMBL" id="AHAT01033991">
    <property type="status" value="NOT_ANNOTATED_CDS"/>
    <property type="molecule type" value="Genomic_DNA"/>
</dbReference>
<dbReference type="eggNOG" id="KOG3675">
    <property type="taxonomic scope" value="Eukaryota"/>
</dbReference>
<keyword evidence="1" id="KW-0479">Metal-binding</keyword>
<proteinExistence type="predicted"/>
<dbReference type="GO" id="GO:0016787">
    <property type="term" value="F:hydrolase activity"/>
    <property type="evidence" value="ECO:0007669"/>
    <property type="project" value="UniProtKB-KW"/>
</dbReference>
<protein>
    <submittedName>
        <fullName evidence="3">Uncharacterized protein</fullName>
    </submittedName>
</protein>
<dbReference type="GeneTree" id="ENSGT00390000007335"/>
<dbReference type="Pfam" id="PF03571">
    <property type="entry name" value="Peptidase_M49"/>
    <property type="match status" value="1"/>
</dbReference>
<dbReference type="AlphaFoldDB" id="W5M0G1"/>
<name>W5M0G1_LEPOC</name>
<dbReference type="GO" id="GO:0046872">
    <property type="term" value="F:metal ion binding"/>
    <property type="evidence" value="ECO:0007669"/>
    <property type="project" value="UniProtKB-KW"/>
</dbReference>
<evidence type="ECO:0000313" key="3">
    <source>
        <dbReference type="Ensembl" id="ENSLOCP00000001868.1"/>
    </source>
</evidence>
<keyword evidence="2" id="KW-0378">Hydrolase</keyword>
<dbReference type="PANTHER" id="PTHR23422:SF11">
    <property type="entry name" value="DIPEPTIDYL PEPTIDASE 3"/>
    <property type="match status" value="1"/>
</dbReference>
<evidence type="ECO:0000256" key="1">
    <source>
        <dbReference type="ARBA" id="ARBA00022723"/>
    </source>
</evidence>
<dbReference type="STRING" id="7918.ENSLOCP00000001868"/>
<keyword evidence="4" id="KW-1185">Reference proteome</keyword>
<dbReference type="Proteomes" id="UP000018468">
    <property type="component" value="Linkage group LG28"/>
</dbReference>
<dbReference type="InterPro" id="IPR039461">
    <property type="entry name" value="Peptidase_M49"/>
</dbReference>
<dbReference type="InParanoid" id="W5M0G1"/>
<accession>W5M0G1</accession>
<dbReference type="Ensembl" id="ENSLOCT00000001873.1">
    <property type="protein sequence ID" value="ENSLOCP00000001868.1"/>
    <property type="gene ID" value="ENSLOCG00000001626.1"/>
</dbReference>
<evidence type="ECO:0000256" key="2">
    <source>
        <dbReference type="ARBA" id="ARBA00022801"/>
    </source>
</evidence>
<organism evidence="3 4">
    <name type="scientific">Lepisosteus oculatus</name>
    <name type="common">Spotted gar</name>
    <dbReference type="NCBI Taxonomy" id="7918"/>
    <lineage>
        <taxon>Eukaryota</taxon>
        <taxon>Metazoa</taxon>
        <taxon>Chordata</taxon>
        <taxon>Craniata</taxon>
        <taxon>Vertebrata</taxon>
        <taxon>Euteleostomi</taxon>
        <taxon>Actinopterygii</taxon>
        <taxon>Neopterygii</taxon>
        <taxon>Holostei</taxon>
        <taxon>Semionotiformes</taxon>
        <taxon>Lepisosteidae</taxon>
        <taxon>Lepisosteus</taxon>
    </lineage>
</organism>
<reference evidence="4" key="1">
    <citation type="submission" date="2011-12" db="EMBL/GenBank/DDBJ databases">
        <title>The Draft Genome of Lepisosteus oculatus.</title>
        <authorList>
            <consortium name="The Broad Institute Genome Assembly &amp; Analysis Group"/>
            <consortium name="Computational R&amp;D Group"/>
            <consortium name="and Sequencing Platform"/>
            <person name="Di Palma F."/>
            <person name="Alfoldi J."/>
            <person name="Johnson J."/>
            <person name="Berlin A."/>
            <person name="Gnerre S."/>
            <person name="Jaffe D."/>
            <person name="MacCallum I."/>
            <person name="Young S."/>
            <person name="Walker B.J."/>
            <person name="Lander E.S."/>
            <person name="Lindblad-Toh K."/>
        </authorList>
    </citation>
    <scope>NUCLEOTIDE SEQUENCE [LARGE SCALE GENOMIC DNA]</scope>
</reference>
<evidence type="ECO:0000313" key="4">
    <source>
        <dbReference type="Proteomes" id="UP000018468"/>
    </source>
</evidence>
<dbReference type="Gene3D" id="3.30.540.30">
    <property type="match status" value="1"/>
</dbReference>
<dbReference type="PANTHER" id="PTHR23422">
    <property type="entry name" value="DIPEPTIDYL PEPTIDASE III-RELATED"/>
    <property type="match status" value="1"/>
</dbReference>
<reference evidence="3" key="3">
    <citation type="submission" date="2025-09" db="UniProtKB">
        <authorList>
            <consortium name="Ensembl"/>
        </authorList>
    </citation>
    <scope>IDENTIFICATION</scope>
</reference>
<dbReference type="OMA" id="IVECYIG"/>
<sequence>MLEEYVRSFTFGSVEAHKEGSRFWIKDRGPIVECYIGFIESYRDPFGSRGEFEGFVAVVNKAMSARFARLVGSAEVLLPELPWPSEFEKDRFLRPDFTSLDVLTFAGSGIPAGINIPNCE</sequence>
<reference evidence="3" key="2">
    <citation type="submission" date="2025-08" db="UniProtKB">
        <authorList>
            <consortium name="Ensembl"/>
        </authorList>
    </citation>
    <scope>IDENTIFICATION</scope>
</reference>